<evidence type="ECO:0000313" key="5">
    <source>
        <dbReference type="EMBL" id="SUZ82416.1"/>
    </source>
</evidence>
<dbReference type="Gene3D" id="3.10.20.310">
    <property type="entry name" value="membrane protein fhac"/>
    <property type="match status" value="1"/>
</dbReference>
<comment type="subcellular location">
    <subcellularLocation>
        <location evidence="1">Membrane</location>
    </subcellularLocation>
</comment>
<protein>
    <recommendedName>
        <fullName evidence="6">Bacterial surface antigen (D15) domain-containing protein</fullName>
    </recommendedName>
</protein>
<dbReference type="AlphaFoldDB" id="A0A381QSQ6"/>
<dbReference type="Gene3D" id="2.40.160.50">
    <property type="entry name" value="membrane protein fhac: a member of the omp85/tpsb transporter family"/>
    <property type="match status" value="1"/>
</dbReference>
<dbReference type="PROSITE" id="PS51257">
    <property type="entry name" value="PROKAR_LIPOPROTEIN"/>
    <property type="match status" value="1"/>
</dbReference>
<name>A0A381QSQ6_9ZZZZ</name>
<dbReference type="Pfam" id="PF01103">
    <property type="entry name" value="Omp85"/>
    <property type="match status" value="1"/>
</dbReference>
<dbReference type="Pfam" id="PF07244">
    <property type="entry name" value="POTRA"/>
    <property type="match status" value="1"/>
</dbReference>
<gene>
    <name evidence="5" type="ORF">METZ01_LOCUS35270</name>
</gene>
<accession>A0A381QSQ6</accession>
<proteinExistence type="predicted"/>
<evidence type="ECO:0000256" key="2">
    <source>
        <dbReference type="ARBA" id="ARBA00023136"/>
    </source>
</evidence>
<evidence type="ECO:0000256" key="1">
    <source>
        <dbReference type="ARBA" id="ARBA00004370"/>
    </source>
</evidence>
<organism evidence="5">
    <name type="scientific">marine metagenome</name>
    <dbReference type="NCBI Taxonomy" id="408172"/>
    <lineage>
        <taxon>unclassified sequences</taxon>
        <taxon>metagenomes</taxon>
        <taxon>ecological metagenomes</taxon>
    </lineage>
</organism>
<evidence type="ECO:0000259" key="3">
    <source>
        <dbReference type="Pfam" id="PF01103"/>
    </source>
</evidence>
<feature type="domain" description="POTRA" evidence="4">
    <location>
        <begin position="130"/>
        <end position="175"/>
    </location>
</feature>
<dbReference type="InterPro" id="IPR010827">
    <property type="entry name" value="BamA/TamA_POTRA"/>
</dbReference>
<dbReference type="GO" id="GO:0019867">
    <property type="term" value="C:outer membrane"/>
    <property type="evidence" value="ECO:0007669"/>
    <property type="project" value="InterPro"/>
</dbReference>
<dbReference type="InterPro" id="IPR000184">
    <property type="entry name" value="Bac_surfAg_D15"/>
</dbReference>
<dbReference type="EMBL" id="UINC01001505">
    <property type="protein sequence ID" value="SUZ82416.1"/>
    <property type="molecule type" value="Genomic_DNA"/>
</dbReference>
<feature type="domain" description="Bacterial surface antigen (D15)" evidence="3">
    <location>
        <begin position="515"/>
        <end position="830"/>
    </location>
</feature>
<evidence type="ECO:0000259" key="4">
    <source>
        <dbReference type="Pfam" id="PF07244"/>
    </source>
</evidence>
<reference evidence="5" key="1">
    <citation type="submission" date="2018-05" db="EMBL/GenBank/DDBJ databases">
        <authorList>
            <person name="Lanie J.A."/>
            <person name="Ng W.-L."/>
            <person name="Kazmierczak K.M."/>
            <person name="Andrzejewski T.M."/>
            <person name="Davidsen T.M."/>
            <person name="Wayne K.J."/>
            <person name="Tettelin H."/>
            <person name="Glass J.I."/>
            <person name="Rusch D."/>
            <person name="Podicherti R."/>
            <person name="Tsui H.-C.T."/>
            <person name="Winkler M.E."/>
        </authorList>
    </citation>
    <scope>NUCLEOTIDE SEQUENCE</scope>
</reference>
<keyword evidence="2" id="KW-0472">Membrane</keyword>
<sequence length="843" mass="97099">MHFNKIILLQIIFSLFIITGCSNNIYDNYSTPLLDRNKISINGEIKSNEPLELLLEPRPNKKFFGVPLELSIYNKAKNNPDSLFDNWLYKKPKRINRLNKLISNKQVNQLKRYNKLFNNWIKSTGEEPVFLNKTDIENNINRLIQYYKNNGYFDVKVEIDSIINDNKVEVLYKIDTDSIYTIDSVTYNILPKEIDSLLNSKKGESFLKTNKPFTISKLINERDRIIDLSRNNGVYNFQQRSLNYKILIDSSGIDKKIPIVVNITDIPNSSGTETNNRYSIKKVNKIKIYVESINELSNINTYTDSISYKGIDIFSKGSLKYSLKSLTEPIFFNIGDIYSEKKKFLTSRYFSNLGNFKYPSILFEESGEDLNSSIYLIPRKRFSLGFNLDLTHSNIEDFGISVGSILNIRNIFQGTENLSINLKNSIGASKDIGIPNDSFFNLFELGGNLNLRIPRVLFPLNLSSYINKEMNSITNINIGTTVQKNIGLDKQYYTGIYEIGWSPSKKSKINLRIFDFEFVNNDNISNYFNVYRNSYDKLNYISSIYNINQNIINGEGDLIIPEGANEFINSVINNQTTIQYDSDIYRDVVGILERKERLTENNIIVGSSLIYNMNNQESILDEDFYQFRWKIETVGNLFNELLRKNNLNKDSKVEISGVTPSQYFKSEFNFIKHLSLTKGDVIAFRAFAGIAIPFGNSDNIPFSRSYYSGGSNDNRAWKAYKLGPGSSDNYNEFNEANFKLAFNLEYRTALFGKFKGALFIDIGNIWNVLDDVEDDAMRFDGLQDLNELAIGSGFGLRYDFNFFVLRLDVGFKTYNPAYELGSRWLNDYNIDKAVFNIGINYPF</sequence>
<evidence type="ECO:0008006" key="6">
    <source>
        <dbReference type="Google" id="ProtNLM"/>
    </source>
</evidence>